<feature type="region of interest" description="Disordered" evidence="1">
    <location>
        <begin position="21"/>
        <end position="71"/>
    </location>
</feature>
<organism evidence="2">
    <name type="scientific">Pseudogymnoascus destructans</name>
    <dbReference type="NCBI Taxonomy" id="655981"/>
    <lineage>
        <taxon>Eukaryota</taxon>
        <taxon>Fungi</taxon>
        <taxon>Dikarya</taxon>
        <taxon>Ascomycota</taxon>
        <taxon>Pezizomycotina</taxon>
        <taxon>Leotiomycetes</taxon>
        <taxon>Thelebolales</taxon>
        <taxon>Thelebolaceae</taxon>
        <taxon>Pseudogymnoascus</taxon>
    </lineage>
</organism>
<dbReference type="RefSeq" id="XP_024319839.1">
    <property type="nucleotide sequence ID" value="XM_024472699.1"/>
</dbReference>
<evidence type="ECO:0000256" key="1">
    <source>
        <dbReference type="SAM" id="MobiDB-lite"/>
    </source>
</evidence>
<dbReference type="EMBL" id="KV441420">
    <property type="protein sequence ID" value="OAF54535.1"/>
    <property type="molecule type" value="Genomic_DNA"/>
</dbReference>
<dbReference type="Proteomes" id="UP000077154">
    <property type="component" value="Unassembled WGS sequence"/>
</dbReference>
<proteinExistence type="predicted"/>
<evidence type="ECO:0000313" key="2">
    <source>
        <dbReference type="EMBL" id="OAF54535.1"/>
    </source>
</evidence>
<reference evidence="2" key="1">
    <citation type="submission" date="2016-03" db="EMBL/GenBank/DDBJ databases">
        <title>Updated assembly of Pseudogymnoascus destructans, the fungus causing white-nose syndrome of bats.</title>
        <authorList>
            <person name="Palmer J.M."/>
            <person name="Drees K.P."/>
            <person name="Foster J.T."/>
            <person name="Lindner D.L."/>
        </authorList>
    </citation>
    <scope>NUCLEOTIDE SEQUENCE [LARGE SCALE GENOMIC DNA]</scope>
    <source>
        <strain evidence="2">20631-21</strain>
    </source>
</reference>
<protein>
    <submittedName>
        <fullName evidence="2">Uncharacterized protein</fullName>
    </submittedName>
</protein>
<dbReference type="AlphaFoldDB" id="A0A176ZX19"/>
<gene>
    <name evidence="2" type="ORF">VC83_09255</name>
</gene>
<accession>A0A176ZX19</accession>
<dbReference type="VEuPathDB" id="FungiDB:GMDG_02221"/>
<sequence length="258" mass="28388">MVVVQGGVGYATRFTHQIGIRSLQDGPKRPAKGKGKKTDAAASQSSPRGAEAAPVPGPSNATAATPSGLARGSRLATVVQPPENPLRHARLPPVDTVSEVMSSPLKPRRAKPKVAMCLRCSKRVYKDREDMCCSRVNAMTRCTYCQEHRAKCLPIPPWAFRKFNRLMAAFEKYQGAIDPSIPRPNFSQTTAHRRANILEALQLRYTKFKVNTGLAMLEIASDIRGLRRTMRHANDIQMALHVHNPTVTATEEYESSGS</sequence>
<dbReference type="OrthoDB" id="3442684at2759"/>
<dbReference type="GeneID" id="36292291"/>
<name>A0A176ZX19_9PEZI</name>